<gene>
    <name evidence="2" type="ORF">EWV78_12770</name>
</gene>
<dbReference type="AlphaFoldDB" id="A0A552EK05"/>
<name>A0A552EK05_MICAE</name>
<dbReference type="InterPro" id="IPR049250">
    <property type="entry name" value="DUF6883"/>
</dbReference>
<feature type="domain" description="DUF6883" evidence="1">
    <location>
        <begin position="15"/>
        <end position="107"/>
    </location>
</feature>
<proteinExistence type="predicted"/>
<reference evidence="2 3" key="1">
    <citation type="submission" date="2019-01" db="EMBL/GenBank/DDBJ databases">
        <title>Coherence of Microcystis species and biogeography revealed through population genomics.</title>
        <authorList>
            <person name="Perez-Carrascal O.M."/>
            <person name="Terrat Y."/>
            <person name="Giani A."/>
            <person name="Fortin N."/>
            <person name="Tromas N."/>
            <person name="Shapiro B.J."/>
        </authorList>
    </citation>
    <scope>NUCLEOTIDE SEQUENCE [LARGE SCALE GENOMIC DNA]</scope>
    <source>
        <strain evidence="2">Ma_MB_F_20061100_S20D</strain>
    </source>
</reference>
<comment type="caution">
    <text evidence="2">The sequence shown here is derived from an EMBL/GenBank/DDBJ whole genome shotgun (WGS) entry which is preliminary data.</text>
</comment>
<dbReference type="EMBL" id="SFBH01000095">
    <property type="protein sequence ID" value="TRU34772.1"/>
    <property type="molecule type" value="Genomic_DNA"/>
</dbReference>
<dbReference type="Proteomes" id="UP000315113">
    <property type="component" value="Unassembled WGS sequence"/>
</dbReference>
<organism evidence="2 3">
    <name type="scientific">Microcystis aeruginosa Ma_MB_F_20061100_S20D</name>
    <dbReference type="NCBI Taxonomy" id="2486253"/>
    <lineage>
        <taxon>Bacteria</taxon>
        <taxon>Bacillati</taxon>
        <taxon>Cyanobacteriota</taxon>
        <taxon>Cyanophyceae</taxon>
        <taxon>Oscillatoriophycideae</taxon>
        <taxon>Chroococcales</taxon>
        <taxon>Microcystaceae</taxon>
        <taxon>Microcystis</taxon>
    </lineage>
</organism>
<evidence type="ECO:0000259" key="1">
    <source>
        <dbReference type="Pfam" id="PF21814"/>
    </source>
</evidence>
<evidence type="ECO:0000313" key="3">
    <source>
        <dbReference type="Proteomes" id="UP000315113"/>
    </source>
</evidence>
<accession>A0A552EK05</accession>
<protein>
    <recommendedName>
        <fullName evidence="1">DUF6883 domain-containing protein</fullName>
    </recommendedName>
</protein>
<sequence>MISATQFEFPLSKANYLLNHTTKAGVGGDKRKFWREVMGFDNPEAIREAILETVSLEILQKQDTTEYGDRYRAYVKIRGYSGKLHQIRTVWILLTGEDVVRFVTAVPASFNQ</sequence>
<evidence type="ECO:0000313" key="2">
    <source>
        <dbReference type="EMBL" id="TRU34772.1"/>
    </source>
</evidence>
<dbReference type="Pfam" id="PF21814">
    <property type="entry name" value="DUF6883"/>
    <property type="match status" value="1"/>
</dbReference>